<evidence type="ECO:0000313" key="3">
    <source>
        <dbReference type="EMBL" id="EGT59530.1"/>
    </source>
</evidence>
<accession>G0MHY1</accession>
<dbReference type="FunCoup" id="G0MHY1">
    <property type="interactions" value="121"/>
</dbReference>
<evidence type="ECO:0000313" key="4">
    <source>
        <dbReference type="Proteomes" id="UP000008068"/>
    </source>
</evidence>
<protein>
    <submittedName>
        <fullName evidence="3">Uncharacterized protein</fullName>
    </submittedName>
</protein>
<keyword evidence="2" id="KW-0732">Signal</keyword>
<dbReference type="HOGENOM" id="CLU_060183_0_0_1"/>
<feature type="signal peptide" evidence="2">
    <location>
        <begin position="1"/>
        <end position="18"/>
    </location>
</feature>
<dbReference type="AlphaFoldDB" id="G0MHY1"/>
<keyword evidence="4" id="KW-1185">Reference proteome</keyword>
<dbReference type="EMBL" id="GL379795">
    <property type="protein sequence ID" value="EGT59530.1"/>
    <property type="molecule type" value="Genomic_DNA"/>
</dbReference>
<evidence type="ECO:0000256" key="1">
    <source>
        <dbReference type="SAM" id="MobiDB-lite"/>
    </source>
</evidence>
<dbReference type="Proteomes" id="UP000008068">
    <property type="component" value="Unassembled WGS sequence"/>
</dbReference>
<reference evidence="4" key="1">
    <citation type="submission" date="2011-07" db="EMBL/GenBank/DDBJ databases">
        <authorList>
            <consortium name="Caenorhabditis brenneri Sequencing and Analysis Consortium"/>
            <person name="Wilson R.K."/>
        </authorList>
    </citation>
    <scope>NUCLEOTIDE SEQUENCE [LARGE SCALE GENOMIC DNA]</scope>
    <source>
        <strain evidence="4">PB2801</strain>
    </source>
</reference>
<feature type="region of interest" description="Disordered" evidence="1">
    <location>
        <begin position="73"/>
        <end position="94"/>
    </location>
</feature>
<dbReference type="InParanoid" id="G0MHY1"/>
<evidence type="ECO:0000256" key="2">
    <source>
        <dbReference type="SAM" id="SignalP"/>
    </source>
</evidence>
<dbReference type="eggNOG" id="ENOG502S5HC">
    <property type="taxonomic scope" value="Eukaryota"/>
</dbReference>
<dbReference type="OrthoDB" id="5853760at2759"/>
<sequence length="280" mass="32205">MRFFSVIALLALLAIGSGRRRIYTEEEEAKALQQLKQQELRNFELEMKQQTEGRGKQYSSSMYGVQMDGGSFETEELPSELRGPIAPWSRKSSQKYQQKEQTQALALRSQPVSEFSPRTFEDDSLDKNDYWCYYCATPLDKVKPDMKRSIRNLLEMRRTSFPKDAITPDCHSARNRTNLRKQKCSYKYCQTLSILDRNAGTSFVVRGCAEHFGAINVPELEKKNDHSCEMLHEKLEIKECICKSDNYCNAGWGKRSANGVFQQSYIAPIILLSLAAFLKF</sequence>
<dbReference type="OMA" id="YKYCQTL"/>
<name>G0MHY1_CAEBE</name>
<feature type="chain" id="PRO_5003404085" evidence="2">
    <location>
        <begin position="19"/>
        <end position="280"/>
    </location>
</feature>
<gene>
    <name evidence="3" type="ORF">CAEBREN_07244</name>
</gene>
<organism evidence="4">
    <name type="scientific">Caenorhabditis brenneri</name>
    <name type="common">Nematode worm</name>
    <dbReference type="NCBI Taxonomy" id="135651"/>
    <lineage>
        <taxon>Eukaryota</taxon>
        <taxon>Metazoa</taxon>
        <taxon>Ecdysozoa</taxon>
        <taxon>Nematoda</taxon>
        <taxon>Chromadorea</taxon>
        <taxon>Rhabditida</taxon>
        <taxon>Rhabditina</taxon>
        <taxon>Rhabditomorpha</taxon>
        <taxon>Rhabditoidea</taxon>
        <taxon>Rhabditidae</taxon>
        <taxon>Peloderinae</taxon>
        <taxon>Caenorhabditis</taxon>
    </lineage>
</organism>
<proteinExistence type="predicted"/>